<dbReference type="AlphaFoldDB" id="A0A0V1AZH1"/>
<organism evidence="1 2">
    <name type="scientific">Trichinella spiralis</name>
    <name type="common">Trichina worm</name>
    <dbReference type="NCBI Taxonomy" id="6334"/>
    <lineage>
        <taxon>Eukaryota</taxon>
        <taxon>Metazoa</taxon>
        <taxon>Ecdysozoa</taxon>
        <taxon>Nematoda</taxon>
        <taxon>Enoplea</taxon>
        <taxon>Dorylaimia</taxon>
        <taxon>Trichinellida</taxon>
        <taxon>Trichinellidae</taxon>
        <taxon>Trichinella</taxon>
    </lineage>
</organism>
<protein>
    <submittedName>
        <fullName evidence="1">Uncharacterized protein</fullName>
    </submittedName>
</protein>
<name>A0A0V1AZH1_TRISP</name>
<proteinExistence type="predicted"/>
<dbReference type="EMBL" id="JYDH01000148">
    <property type="protein sequence ID" value="KRY30174.1"/>
    <property type="molecule type" value="Genomic_DNA"/>
</dbReference>
<sequence>MPVAKHSELNPSDTLRLHPFRPVSLNLPINSFAILLLRSTDVVRLCSSASNLFYAKCENDEQTSISIRAIP</sequence>
<accession>A0A0V1AZH1</accession>
<dbReference type="Proteomes" id="UP000054776">
    <property type="component" value="Unassembled WGS sequence"/>
</dbReference>
<comment type="caution">
    <text evidence="1">The sequence shown here is derived from an EMBL/GenBank/DDBJ whole genome shotgun (WGS) entry which is preliminary data.</text>
</comment>
<reference evidence="1 2" key="1">
    <citation type="submission" date="2015-01" db="EMBL/GenBank/DDBJ databases">
        <title>Evolution of Trichinella species and genotypes.</title>
        <authorList>
            <person name="Korhonen P.K."/>
            <person name="Edoardo P."/>
            <person name="Giuseppe L.R."/>
            <person name="Gasser R.B."/>
        </authorList>
    </citation>
    <scope>NUCLEOTIDE SEQUENCE [LARGE SCALE GENOMIC DNA]</scope>
    <source>
        <strain evidence="1">ISS3</strain>
    </source>
</reference>
<keyword evidence="2" id="KW-1185">Reference proteome</keyword>
<dbReference type="InParanoid" id="A0A0V1AZH1"/>
<evidence type="ECO:0000313" key="1">
    <source>
        <dbReference type="EMBL" id="KRY30174.1"/>
    </source>
</evidence>
<evidence type="ECO:0000313" key="2">
    <source>
        <dbReference type="Proteomes" id="UP000054776"/>
    </source>
</evidence>
<gene>
    <name evidence="1" type="ORF">T01_1668</name>
</gene>